<dbReference type="PROSITE" id="PS00018">
    <property type="entry name" value="EF_HAND_1"/>
    <property type="match status" value="2"/>
</dbReference>
<evidence type="ECO:0000256" key="1">
    <source>
        <dbReference type="ARBA" id="ARBA00022837"/>
    </source>
</evidence>
<dbReference type="Gene3D" id="1.10.238.10">
    <property type="entry name" value="EF-hand"/>
    <property type="match status" value="2"/>
</dbReference>
<dbReference type="InterPro" id="IPR018247">
    <property type="entry name" value="EF_Hand_1_Ca_BS"/>
</dbReference>
<dbReference type="AlphaFoldDB" id="A0AAV2RPP8"/>
<dbReference type="InterPro" id="IPR002048">
    <property type="entry name" value="EF_hand_dom"/>
</dbReference>
<dbReference type="Proteomes" id="UP001497623">
    <property type="component" value="Unassembled WGS sequence"/>
</dbReference>
<feature type="domain" description="EF-hand" evidence="3">
    <location>
        <begin position="23"/>
        <end position="58"/>
    </location>
</feature>
<dbReference type="GO" id="GO:0005509">
    <property type="term" value="F:calcium ion binding"/>
    <property type="evidence" value="ECO:0007669"/>
    <property type="project" value="InterPro"/>
</dbReference>
<dbReference type="Pfam" id="PF13499">
    <property type="entry name" value="EF-hand_7"/>
    <property type="match status" value="1"/>
</dbReference>
<evidence type="ECO:0000256" key="2">
    <source>
        <dbReference type="SAM" id="MobiDB-lite"/>
    </source>
</evidence>
<dbReference type="EMBL" id="CAXKWB010029960">
    <property type="protein sequence ID" value="CAL4136826.1"/>
    <property type="molecule type" value="Genomic_DNA"/>
</dbReference>
<accession>A0AAV2RPP8</accession>
<feature type="non-terminal residue" evidence="4">
    <location>
        <position position="136"/>
    </location>
</feature>
<feature type="domain" description="EF-hand" evidence="3">
    <location>
        <begin position="90"/>
        <end position="125"/>
    </location>
</feature>
<keyword evidence="1" id="KW-0106">Calcium</keyword>
<proteinExistence type="predicted"/>
<dbReference type="InterPro" id="IPR011992">
    <property type="entry name" value="EF-hand-dom_pair"/>
</dbReference>
<evidence type="ECO:0000313" key="4">
    <source>
        <dbReference type="EMBL" id="CAL4136826.1"/>
    </source>
</evidence>
<gene>
    <name evidence="4" type="ORF">MNOR_LOCUS27876</name>
</gene>
<comment type="caution">
    <text evidence="4">The sequence shown here is derived from an EMBL/GenBank/DDBJ whole genome shotgun (WGS) entry which is preliminary data.</text>
</comment>
<reference evidence="4 5" key="1">
    <citation type="submission" date="2024-05" db="EMBL/GenBank/DDBJ databases">
        <authorList>
            <person name="Wallberg A."/>
        </authorList>
    </citation>
    <scope>NUCLEOTIDE SEQUENCE [LARGE SCALE GENOMIC DNA]</scope>
</reference>
<dbReference type="SUPFAM" id="SSF47473">
    <property type="entry name" value="EF-hand"/>
    <property type="match status" value="1"/>
</dbReference>
<sequence length="136" mass="15282">MSGGSTNKQEVKTAKSIKSPFDEDETRLEALFDSLDRDGNGRIDVDDLSEGLKKLSIPQIPGQSEWLIRHADVNKSNDLTLAEFVKYVQEHEKRLLLVFHTLDVNSDGRVDEKELMTSFNRLGIHITSEEAAGLLK</sequence>
<dbReference type="Pfam" id="PF13202">
    <property type="entry name" value="EF-hand_5"/>
    <property type="match status" value="1"/>
</dbReference>
<organism evidence="4 5">
    <name type="scientific">Meganyctiphanes norvegica</name>
    <name type="common">Northern krill</name>
    <name type="synonym">Thysanopoda norvegica</name>
    <dbReference type="NCBI Taxonomy" id="48144"/>
    <lineage>
        <taxon>Eukaryota</taxon>
        <taxon>Metazoa</taxon>
        <taxon>Ecdysozoa</taxon>
        <taxon>Arthropoda</taxon>
        <taxon>Crustacea</taxon>
        <taxon>Multicrustacea</taxon>
        <taxon>Malacostraca</taxon>
        <taxon>Eumalacostraca</taxon>
        <taxon>Eucarida</taxon>
        <taxon>Euphausiacea</taxon>
        <taxon>Euphausiidae</taxon>
        <taxon>Meganyctiphanes</taxon>
    </lineage>
</organism>
<evidence type="ECO:0000313" key="5">
    <source>
        <dbReference type="Proteomes" id="UP001497623"/>
    </source>
</evidence>
<dbReference type="SMART" id="SM00054">
    <property type="entry name" value="EFh"/>
    <property type="match status" value="3"/>
</dbReference>
<evidence type="ECO:0000259" key="3">
    <source>
        <dbReference type="PROSITE" id="PS50222"/>
    </source>
</evidence>
<keyword evidence="5" id="KW-1185">Reference proteome</keyword>
<dbReference type="PROSITE" id="PS50222">
    <property type="entry name" value="EF_HAND_2"/>
    <property type="match status" value="2"/>
</dbReference>
<protein>
    <recommendedName>
        <fullName evidence="3">EF-hand domain-containing protein</fullName>
    </recommendedName>
</protein>
<name>A0AAV2RPP8_MEGNR</name>
<feature type="region of interest" description="Disordered" evidence="2">
    <location>
        <begin position="1"/>
        <end position="20"/>
    </location>
</feature>